<evidence type="ECO:0000256" key="3">
    <source>
        <dbReference type="ARBA" id="ARBA00022692"/>
    </source>
</evidence>
<keyword evidence="6" id="KW-0175">Coiled coil</keyword>
<proteinExistence type="inferred from homology"/>
<evidence type="ECO:0000256" key="1">
    <source>
        <dbReference type="ARBA" id="ARBA00004141"/>
    </source>
</evidence>
<keyword evidence="3 8" id="KW-0812">Transmembrane</keyword>
<reference evidence="9" key="1">
    <citation type="journal article" date="2017" name="Parasit. Vectors">
        <title>Sialotranscriptomics of Rhipicephalus zambeziensis reveals intricate expression profiles of secretory proteins and suggests tight temporal transcriptional regulation during blood-feeding.</title>
        <authorList>
            <person name="de Castro M.H."/>
            <person name="de Klerk D."/>
            <person name="Pienaar R."/>
            <person name="Rees D.J.G."/>
            <person name="Mans B.J."/>
        </authorList>
    </citation>
    <scope>NUCLEOTIDE SEQUENCE</scope>
    <source>
        <tissue evidence="9">Salivary glands</tissue>
    </source>
</reference>
<evidence type="ECO:0000256" key="7">
    <source>
        <dbReference type="SAM" id="MobiDB-lite"/>
    </source>
</evidence>
<dbReference type="InterPro" id="IPR051584">
    <property type="entry name" value="GPCR-associated_LMBR1"/>
</dbReference>
<dbReference type="AlphaFoldDB" id="A0A224Z138"/>
<dbReference type="EMBL" id="GFPF01009465">
    <property type="protein sequence ID" value="MAA20611.1"/>
    <property type="molecule type" value="Transcribed_RNA"/>
</dbReference>
<evidence type="ECO:0000256" key="2">
    <source>
        <dbReference type="ARBA" id="ARBA00010487"/>
    </source>
</evidence>
<dbReference type="PANTHER" id="PTHR21355">
    <property type="entry name" value="G-PROTEIN COUPLED RECEPTOR-ASSOCIATED PROTEIN LMBRD2"/>
    <property type="match status" value="1"/>
</dbReference>
<comment type="subcellular location">
    <subcellularLocation>
        <location evidence="1">Membrane</location>
        <topology evidence="1">Multi-pass membrane protein</topology>
    </subcellularLocation>
</comment>
<feature type="transmembrane region" description="Helical" evidence="8">
    <location>
        <begin position="148"/>
        <end position="167"/>
    </location>
</feature>
<feature type="region of interest" description="Disordered" evidence="7">
    <location>
        <begin position="619"/>
        <end position="638"/>
    </location>
</feature>
<feature type="transmembrane region" description="Helical" evidence="8">
    <location>
        <begin position="6"/>
        <end position="25"/>
    </location>
</feature>
<evidence type="ECO:0000256" key="6">
    <source>
        <dbReference type="SAM" id="Coils"/>
    </source>
</evidence>
<accession>A0A224Z138</accession>
<keyword evidence="5 8" id="KW-0472">Membrane</keyword>
<dbReference type="PANTHER" id="PTHR21355:SF0">
    <property type="entry name" value="G-PROTEIN COUPLED RECEPTOR-ASSOCIATED PROTEIN LMBRD2"/>
    <property type="match status" value="1"/>
</dbReference>
<keyword evidence="4 8" id="KW-1133">Transmembrane helix</keyword>
<feature type="transmembrane region" description="Helical" evidence="8">
    <location>
        <begin position="32"/>
        <end position="52"/>
    </location>
</feature>
<feature type="region of interest" description="Disordered" evidence="7">
    <location>
        <begin position="568"/>
        <end position="606"/>
    </location>
</feature>
<dbReference type="GO" id="GO:0016020">
    <property type="term" value="C:membrane"/>
    <property type="evidence" value="ECO:0007669"/>
    <property type="project" value="UniProtKB-SubCell"/>
</dbReference>
<name>A0A224Z138_9ACAR</name>
<feature type="transmembrane region" description="Helical" evidence="8">
    <location>
        <begin position="515"/>
        <end position="534"/>
    </location>
</feature>
<evidence type="ECO:0000256" key="4">
    <source>
        <dbReference type="ARBA" id="ARBA00022989"/>
    </source>
</evidence>
<feature type="coiled-coil region" evidence="6">
    <location>
        <begin position="226"/>
        <end position="253"/>
    </location>
</feature>
<sequence>MAVGPLVSEVCFTFVLAAGLLHRYGNFSQHPLLVTVSVFVAWYFSFTIIFILPLDVSTTAYRQCLYDVLDSSPVTNSTVASNSSPPLHAVCVRPWSFVPEGVLQSLWRVVYWTSQALTWLILPLMQSYSTAGEFTVAGKLRRALIENAIYYGSYLLIFGVLLVYLALQPGMNLDAAKLKVVCVSASNTWGLFLLVLLLGHGLVEVPRSLWHRAQPGHALCHTYFRAAKLSLERAEAQERLDDLLQEIQQVSSSLSSAHLQHHMDVILAKLPEGSKVGGRQRINSEMDVLSGSAVTERSLVRLHQQVIRALQHHNRTNCQWHLLVEQALHLEEVARNTEAGERRLRSPTLLASWCGPTVEWYWLCRVRGHCLRALSLLLGLWSAAVVWSEMTFFIRSPMVSLFGLFHRAAERRHDYLAIEVMSIVTLGYLCVCAYYTVFRVRVLNYYYLAPHHLTDAYSLVFAGMLLCRLTPPLCLNFLGLLHLDTHVSSEAHRIETAYTEIMGHLDLIPIVARGFNLYFPTLICVLCLATWWHLGSRLLHCLGFEQFLTDDELTGDLVNEGRDLIKRERGRRQRAADQRRRPPRQPPADELGALTRSGSEESARTELLRGVEPLAGYSAPRATEHAFSSPPRGLFDDV</sequence>
<dbReference type="Pfam" id="PF04791">
    <property type="entry name" value="LMBR1"/>
    <property type="match status" value="1"/>
</dbReference>
<feature type="transmembrane region" description="Helical" evidence="8">
    <location>
        <begin position="373"/>
        <end position="395"/>
    </location>
</feature>
<protein>
    <submittedName>
        <fullName evidence="9">LMBR1 domain-containing protein 2-B</fullName>
    </submittedName>
</protein>
<dbReference type="InterPro" id="IPR006876">
    <property type="entry name" value="LMBR1-like_membr_prot"/>
</dbReference>
<organism evidence="9">
    <name type="scientific">Rhipicephalus zambeziensis</name>
    <dbReference type="NCBI Taxonomy" id="60191"/>
    <lineage>
        <taxon>Eukaryota</taxon>
        <taxon>Metazoa</taxon>
        <taxon>Ecdysozoa</taxon>
        <taxon>Arthropoda</taxon>
        <taxon>Chelicerata</taxon>
        <taxon>Arachnida</taxon>
        <taxon>Acari</taxon>
        <taxon>Parasitiformes</taxon>
        <taxon>Ixodida</taxon>
        <taxon>Ixodoidea</taxon>
        <taxon>Ixodidae</taxon>
        <taxon>Rhipicephalinae</taxon>
        <taxon>Rhipicephalus</taxon>
        <taxon>Rhipicephalus</taxon>
    </lineage>
</organism>
<feature type="transmembrane region" description="Helical" evidence="8">
    <location>
        <begin position="459"/>
        <end position="481"/>
    </location>
</feature>
<evidence type="ECO:0000256" key="5">
    <source>
        <dbReference type="ARBA" id="ARBA00023136"/>
    </source>
</evidence>
<feature type="transmembrane region" description="Helical" evidence="8">
    <location>
        <begin position="187"/>
        <end position="205"/>
    </location>
</feature>
<evidence type="ECO:0000256" key="8">
    <source>
        <dbReference type="SAM" id="Phobius"/>
    </source>
</evidence>
<comment type="similarity">
    <text evidence="2">Belongs to the LIMR family.</text>
</comment>
<feature type="transmembrane region" description="Helical" evidence="8">
    <location>
        <begin position="415"/>
        <end position="438"/>
    </location>
</feature>
<evidence type="ECO:0000313" key="9">
    <source>
        <dbReference type="EMBL" id="MAA20611.1"/>
    </source>
</evidence>